<dbReference type="KEGG" id="aalt:CC77DRAFT_1096686"/>
<organism evidence="2 4">
    <name type="scientific">Alternaria alternata</name>
    <name type="common">Alternaria rot fungus</name>
    <name type="synonym">Torula alternata</name>
    <dbReference type="NCBI Taxonomy" id="5599"/>
    <lineage>
        <taxon>Eukaryota</taxon>
        <taxon>Fungi</taxon>
        <taxon>Dikarya</taxon>
        <taxon>Ascomycota</taxon>
        <taxon>Pezizomycotina</taxon>
        <taxon>Dothideomycetes</taxon>
        <taxon>Pleosporomycetidae</taxon>
        <taxon>Pleosporales</taxon>
        <taxon>Pleosporineae</taxon>
        <taxon>Pleosporaceae</taxon>
        <taxon>Alternaria</taxon>
        <taxon>Alternaria sect. Alternaria</taxon>
        <taxon>Alternaria alternata complex</taxon>
    </lineage>
</organism>
<dbReference type="InterPro" id="IPR036047">
    <property type="entry name" value="F-box-like_dom_sf"/>
</dbReference>
<protein>
    <recommendedName>
        <fullName evidence="1">F-box domain-containing protein</fullName>
    </recommendedName>
</protein>
<dbReference type="SUPFAM" id="SSF81383">
    <property type="entry name" value="F-box domain"/>
    <property type="match status" value="1"/>
</dbReference>
<dbReference type="VEuPathDB" id="FungiDB:CC77DRAFT_1096686"/>
<dbReference type="Proteomes" id="UP000291422">
    <property type="component" value="Unassembled WGS sequence"/>
</dbReference>
<reference evidence="3" key="3">
    <citation type="journal article" date="2019" name="J. ISSAAS">
        <title>Genomics, evolutionary history and diagnostics of the Alternaria alternata species group including apple and Asian pear pathotypes.</title>
        <authorList>
            <person name="Armitage A.D."/>
            <person name="Cockerton H.M."/>
            <person name="Sreenivasaprasad S."/>
            <person name="Woodhall J."/>
            <person name="Lane C."/>
            <person name="Harrison R.J."/>
            <person name="Clarkson J.P."/>
        </authorList>
    </citation>
    <scope>NUCLEOTIDE SEQUENCE</scope>
    <source>
        <strain evidence="3">FERA 1177</strain>
    </source>
</reference>
<sequence>MAKLLSLPNELIQHITSFLPCSSALNLLEVDRRLRNICNDKVVFQNIAKYNLERSLLLENGIELSENYWAESDAILTNIPLQQTIRLAYAAERCIQALLQKDDRWTLSTSKRLNSFKITEWLPQMMALHHPAALELKPETFLQLQGQVLLRMRVPKSIDPDLLSANFVLSYTLLAQLRKTSNGKQVKEPFDRFFSVNRATDPPITLSNGVRTDGDAIKSLRQRVRDYGYFGDTFDLDQATTLLPTLMLELELFTRHFTPSHITELPSPTGIPFYSMMNVPPVFDISKSPPFGDEIIPFGWCHLDKMVSPDFLSSGCWTGYYSDQRRYLGRRRFDPAMRDIQIVARRICKEELEVDSSLTECTIVDQQSRGVDAVGEFSLQGRVQDDGFVYLIKRYFSEDTMWTWKARMTPFGIVGMWGSDQERFGGYFWIWKKEWC</sequence>
<reference evidence="5" key="2">
    <citation type="journal article" date="2019" name="bioRxiv">
        <title>Genomics, evolutionary history and diagnostics of the Alternaria alternata species group including apple and Asian pear pathotypes.</title>
        <authorList>
            <person name="Armitage A.D."/>
            <person name="Cockerton H.M."/>
            <person name="Sreenivasaprasad S."/>
            <person name="Woodhall J.W."/>
            <person name="Lane C.R."/>
            <person name="Harrison R.J."/>
            <person name="Clarkson J.P."/>
        </authorList>
    </citation>
    <scope>NUCLEOTIDE SEQUENCE [LARGE SCALE GENOMIC DNA]</scope>
    <source>
        <strain evidence="5">FERA 1177</strain>
    </source>
</reference>
<dbReference type="Gene3D" id="1.20.1280.50">
    <property type="match status" value="1"/>
</dbReference>
<evidence type="ECO:0000259" key="1">
    <source>
        <dbReference type="PROSITE" id="PS50181"/>
    </source>
</evidence>
<dbReference type="InterPro" id="IPR001810">
    <property type="entry name" value="F-box_dom"/>
</dbReference>
<dbReference type="GeneID" id="29115452"/>
<evidence type="ECO:0000313" key="5">
    <source>
        <dbReference type="Proteomes" id="UP000291422"/>
    </source>
</evidence>
<accession>A0A177DGZ2</accession>
<feature type="domain" description="F-box" evidence="1">
    <location>
        <begin position="1"/>
        <end position="47"/>
    </location>
</feature>
<dbReference type="SMART" id="SM00256">
    <property type="entry name" value="FBOX"/>
    <property type="match status" value="1"/>
</dbReference>
<dbReference type="EMBL" id="PDXD01000011">
    <property type="protein sequence ID" value="RYN76634.1"/>
    <property type="molecule type" value="Genomic_DNA"/>
</dbReference>
<evidence type="ECO:0000313" key="3">
    <source>
        <dbReference type="EMBL" id="RYN76634.1"/>
    </source>
</evidence>
<dbReference type="STRING" id="5599.A0A177DGZ2"/>
<proteinExistence type="predicted"/>
<dbReference type="Proteomes" id="UP000077248">
    <property type="component" value="Unassembled WGS sequence"/>
</dbReference>
<dbReference type="PROSITE" id="PS50181">
    <property type="entry name" value="FBOX"/>
    <property type="match status" value="1"/>
</dbReference>
<dbReference type="EMBL" id="KV441484">
    <property type="protein sequence ID" value="OAG18089.1"/>
    <property type="molecule type" value="Genomic_DNA"/>
</dbReference>
<dbReference type="OMA" id="SFGGYFW"/>
<name>A0A177DGZ2_ALTAL</name>
<reference evidence="2 4" key="1">
    <citation type="submission" date="2016-05" db="EMBL/GenBank/DDBJ databases">
        <title>Comparative analysis of secretome profiles of manganese(II)-oxidizing ascomycete fungi.</title>
        <authorList>
            <consortium name="DOE Joint Genome Institute"/>
            <person name="Zeiner C.A."/>
            <person name="Purvine S.O."/>
            <person name="Zink E.M."/>
            <person name="Wu S."/>
            <person name="Pasa-Tolic L."/>
            <person name="Chaput D.L."/>
            <person name="Haridas S."/>
            <person name="Grigoriev I.V."/>
            <person name="Santelli C.M."/>
            <person name="Hansel C.M."/>
        </authorList>
    </citation>
    <scope>NUCLEOTIDE SEQUENCE [LARGE SCALE GENOMIC DNA]</scope>
    <source>
        <strain evidence="2 4">SRC1lrK2f</strain>
    </source>
</reference>
<keyword evidence="4" id="KW-1185">Reference proteome</keyword>
<evidence type="ECO:0000313" key="2">
    <source>
        <dbReference type="EMBL" id="OAG18089.1"/>
    </source>
</evidence>
<dbReference type="RefSeq" id="XP_018383510.1">
    <property type="nucleotide sequence ID" value="XM_018529858.1"/>
</dbReference>
<evidence type="ECO:0000313" key="4">
    <source>
        <dbReference type="Proteomes" id="UP000077248"/>
    </source>
</evidence>
<gene>
    <name evidence="3" type="ORF">AA0117_g5568</name>
    <name evidence="2" type="ORF">CC77DRAFT_1096686</name>
</gene>
<dbReference type="AlphaFoldDB" id="A0A177DGZ2"/>